<protein>
    <submittedName>
        <fullName evidence="2">Uncharacterized protein</fullName>
    </submittedName>
</protein>
<dbReference type="AlphaFoldDB" id="A0A0G1WAH9"/>
<comment type="caution">
    <text evidence="2">The sequence shown here is derived from an EMBL/GenBank/DDBJ whole genome shotgun (WGS) entry which is preliminary data.</text>
</comment>
<name>A0A0G1WAH9_9BACT</name>
<sequence length="83" mass="9590">MANLLTPSSNRSTLFLMRLSFDIKPYHVRVVSGWLVNLSAGWFASMFFVRPLWLLTTTFLASILCLYVAFLLERLLDTYESHS</sequence>
<gene>
    <name evidence="2" type="ORF">UY16_C0030G0013</name>
</gene>
<feature type="transmembrane region" description="Helical" evidence="1">
    <location>
        <begin position="26"/>
        <end position="45"/>
    </location>
</feature>
<keyword evidence="1" id="KW-1133">Transmembrane helix</keyword>
<evidence type="ECO:0000313" key="3">
    <source>
        <dbReference type="Proteomes" id="UP000034739"/>
    </source>
</evidence>
<keyword evidence="1" id="KW-0472">Membrane</keyword>
<proteinExistence type="predicted"/>
<dbReference type="Proteomes" id="UP000034739">
    <property type="component" value="Unassembled WGS sequence"/>
</dbReference>
<keyword evidence="1" id="KW-0812">Transmembrane</keyword>
<feature type="transmembrane region" description="Helical" evidence="1">
    <location>
        <begin position="51"/>
        <end position="72"/>
    </location>
</feature>
<evidence type="ECO:0000256" key="1">
    <source>
        <dbReference type="SAM" id="Phobius"/>
    </source>
</evidence>
<reference evidence="2 3" key="1">
    <citation type="journal article" date="2015" name="Nature">
        <title>rRNA introns, odd ribosomes, and small enigmatic genomes across a large radiation of phyla.</title>
        <authorList>
            <person name="Brown C.T."/>
            <person name="Hug L.A."/>
            <person name="Thomas B.C."/>
            <person name="Sharon I."/>
            <person name="Castelle C.J."/>
            <person name="Singh A."/>
            <person name="Wilkins M.J."/>
            <person name="Williams K.H."/>
            <person name="Banfield J.F."/>
        </authorList>
    </citation>
    <scope>NUCLEOTIDE SEQUENCE [LARGE SCALE GENOMIC DNA]</scope>
</reference>
<evidence type="ECO:0000313" key="2">
    <source>
        <dbReference type="EMBL" id="KKU87343.1"/>
    </source>
</evidence>
<dbReference type="EMBL" id="LCOY01000030">
    <property type="protein sequence ID" value="KKU87343.1"/>
    <property type="molecule type" value="Genomic_DNA"/>
</dbReference>
<organism evidence="2 3">
    <name type="scientific">Candidatus Gottesmanbacteria bacterium GW2011_GWA2_47_9</name>
    <dbReference type="NCBI Taxonomy" id="1618445"/>
    <lineage>
        <taxon>Bacteria</taxon>
        <taxon>Candidatus Gottesmaniibacteriota</taxon>
    </lineage>
</organism>
<accession>A0A0G1WAH9</accession>